<evidence type="ECO:0000256" key="1">
    <source>
        <dbReference type="SAM" id="MobiDB-lite"/>
    </source>
</evidence>
<dbReference type="Proteomes" id="UP000722459">
    <property type="component" value="Unassembled WGS sequence"/>
</dbReference>
<feature type="region of interest" description="Disordered" evidence="1">
    <location>
        <begin position="1"/>
        <end position="30"/>
    </location>
</feature>
<comment type="caution">
    <text evidence="2">The sequence shown here is derived from an EMBL/GenBank/DDBJ whole genome shotgun (WGS) entry which is preliminary data.</text>
</comment>
<organism evidence="2 3">
    <name type="scientific">Candidatus Iainarchaeum sp</name>
    <dbReference type="NCBI Taxonomy" id="3101447"/>
    <lineage>
        <taxon>Archaea</taxon>
        <taxon>Candidatus Iainarchaeota</taxon>
        <taxon>Candidatus Iainarchaeia</taxon>
        <taxon>Candidatus Iainarchaeales</taxon>
        <taxon>Candidatus Iainarchaeaceae</taxon>
        <taxon>Candidatus Iainarchaeum</taxon>
    </lineage>
</organism>
<dbReference type="EMBL" id="JABJNZ010000039">
    <property type="protein sequence ID" value="MBT4870503.1"/>
    <property type="molecule type" value="Genomic_DNA"/>
</dbReference>
<gene>
    <name evidence="2" type="ORF">HON47_02935</name>
</gene>
<feature type="compositionally biased region" description="Polar residues" evidence="1">
    <location>
        <begin position="1"/>
        <end position="26"/>
    </location>
</feature>
<proteinExistence type="predicted"/>
<evidence type="ECO:0000313" key="3">
    <source>
        <dbReference type="Proteomes" id="UP000722459"/>
    </source>
</evidence>
<accession>A0A8T5GER5</accession>
<sequence length="58" mass="6265">MVESNDSSITDQNVTSNDLQDDNPLSGTCPMGKVDELCTGECGNFVDNDNDGYCDRSQ</sequence>
<reference evidence="2" key="1">
    <citation type="journal article" date="2021" name="ISME J.">
        <title>Mercury methylation by metabolically versatile and cosmopolitan marine bacteria.</title>
        <authorList>
            <person name="Lin H."/>
            <person name="Ascher D.B."/>
            <person name="Myung Y."/>
            <person name="Lamborg C.H."/>
            <person name="Hallam S.J."/>
            <person name="Gionfriddo C.M."/>
            <person name="Holt K.E."/>
            <person name="Moreau J.W."/>
        </authorList>
    </citation>
    <scope>NUCLEOTIDE SEQUENCE</scope>
    <source>
        <strain evidence="2">SI075_bin30</strain>
    </source>
</reference>
<protein>
    <submittedName>
        <fullName evidence="2">Uncharacterized protein</fullName>
    </submittedName>
</protein>
<dbReference type="AlphaFoldDB" id="A0A8T5GER5"/>
<evidence type="ECO:0000313" key="2">
    <source>
        <dbReference type="EMBL" id="MBT4870503.1"/>
    </source>
</evidence>
<name>A0A8T5GER5_9ARCH</name>